<evidence type="ECO:0000256" key="8">
    <source>
        <dbReference type="ARBA" id="ARBA00022958"/>
    </source>
</evidence>
<keyword evidence="8" id="KW-0630">Potassium</keyword>
<evidence type="ECO:0000256" key="10">
    <source>
        <dbReference type="ARBA" id="ARBA00023315"/>
    </source>
</evidence>
<evidence type="ECO:0000256" key="1">
    <source>
        <dbReference type="ARBA" id="ARBA00004173"/>
    </source>
</evidence>
<dbReference type="Pfam" id="PF00108">
    <property type="entry name" value="Thiolase_N"/>
    <property type="match status" value="1"/>
</dbReference>
<dbReference type="PROSITE" id="PS00099">
    <property type="entry name" value="THIOLASE_3"/>
    <property type="match status" value="1"/>
</dbReference>
<dbReference type="PANTHER" id="PTHR18919">
    <property type="entry name" value="ACETYL-COA C-ACYLTRANSFERASE"/>
    <property type="match status" value="1"/>
</dbReference>
<dbReference type="GO" id="GO:0005739">
    <property type="term" value="C:mitochondrion"/>
    <property type="evidence" value="ECO:0007669"/>
    <property type="project" value="UniProtKB-SubCell"/>
</dbReference>
<protein>
    <recommendedName>
        <fullName evidence="4">acetyl-CoA C-acetyltransferase</fullName>
        <ecNumber evidence="4">2.3.1.9</ecNumber>
    </recommendedName>
</protein>
<evidence type="ECO:0000256" key="4">
    <source>
        <dbReference type="ARBA" id="ARBA00012705"/>
    </source>
</evidence>
<comment type="subunit">
    <text evidence="3">Homotetramer.</text>
</comment>
<keyword evidence="7" id="KW-0809">Transit peptide</keyword>
<evidence type="ECO:0000256" key="6">
    <source>
        <dbReference type="ARBA" id="ARBA00022723"/>
    </source>
</evidence>
<name>A0A0H5R8K4_9EUKA</name>
<dbReference type="EC" id="2.3.1.9" evidence="4"/>
<reference evidence="14" key="1">
    <citation type="submission" date="2015-04" db="EMBL/GenBank/DDBJ databases">
        <title>The genome sequence of the plant pathogenic Rhizarian Plasmodiophora brassicae reveals insights in its biotrophic life cycle and the origin of chitin synthesis.</title>
        <authorList>
            <person name="Schwelm A."/>
            <person name="Fogelqvist J."/>
            <person name="Knaust A."/>
            <person name="Julke S."/>
            <person name="Lilja T."/>
            <person name="Dhandapani V."/>
            <person name="Bonilla-Rosso G."/>
            <person name="Karlsson M."/>
            <person name="Shevchenko A."/>
            <person name="Choi S.R."/>
            <person name="Kim H.G."/>
            <person name="Park J.Y."/>
            <person name="Lim Y.P."/>
            <person name="Ludwig-Muller J."/>
            <person name="Dixelius C."/>
        </authorList>
    </citation>
    <scope>NUCLEOTIDE SEQUENCE</scope>
    <source>
        <tissue evidence="14">Potato root galls</tissue>
    </source>
</reference>
<dbReference type="InterPro" id="IPR020610">
    <property type="entry name" value="Thiolase_AS"/>
</dbReference>
<dbReference type="GO" id="GO:0006635">
    <property type="term" value="P:fatty acid beta-oxidation"/>
    <property type="evidence" value="ECO:0007669"/>
    <property type="project" value="TreeGrafter"/>
</dbReference>
<evidence type="ECO:0000256" key="2">
    <source>
        <dbReference type="ARBA" id="ARBA00010982"/>
    </source>
</evidence>
<accession>A0A0H5R8K4</accession>
<sequence length="279" mass="29283">MESMSRAPFLLPLSARNGFKYGSQSISDSVLLDGLTDPWDLHHMGVCAEHCAKEFGISREAQDTYAAESYKRAIAAQDRGDFANEIVPVSVTKRGKTTKVDADEEPKNVNFDKITQLRPVFTSTGGTVTAANASTLSDGAAAVLVTSTEFASKHGIKPMAQILGYGEASQKSLLFPTAPSLAIPLALERAGVDKADVDLWEINEAFAVVTLANIKLLNLDPAKVNVNGGAVSLGHPLGASGCRIVVTLLHALIQRNLSIGVAAICNGGGGASAIVVKRL</sequence>
<evidence type="ECO:0000256" key="7">
    <source>
        <dbReference type="ARBA" id="ARBA00022946"/>
    </source>
</evidence>
<dbReference type="Gene3D" id="3.40.47.10">
    <property type="match status" value="1"/>
</dbReference>
<feature type="domain" description="Thiolase C-terminal" evidence="13">
    <location>
        <begin position="157"/>
        <end position="277"/>
    </location>
</feature>
<dbReference type="Pfam" id="PF02803">
    <property type="entry name" value="Thiolase_C"/>
    <property type="match status" value="1"/>
</dbReference>
<evidence type="ECO:0000256" key="9">
    <source>
        <dbReference type="ARBA" id="ARBA00023128"/>
    </source>
</evidence>
<proteinExistence type="inferred from homology"/>
<dbReference type="SUPFAM" id="SSF53901">
    <property type="entry name" value="Thiolase-like"/>
    <property type="match status" value="2"/>
</dbReference>
<dbReference type="EMBL" id="HACM01010008">
    <property type="protein sequence ID" value="CRZ10450.1"/>
    <property type="molecule type" value="Transcribed_RNA"/>
</dbReference>
<keyword evidence="5 11" id="KW-0808">Transferase</keyword>
<dbReference type="GO" id="GO:0003985">
    <property type="term" value="F:acetyl-CoA C-acetyltransferase activity"/>
    <property type="evidence" value="ECO:0007669"/>
    <property type="project" value="UniProtKB-EC"/>
</dbReference>
<dbReference type="GO" id="GO:0046872">
    <property type="term" value="F:metal ion binding"/>
    <property type="evidence" value="ECO:0007669"/>
    <property type="project" value="UniProtKB-KW"/>
</dbReference>
<dbReference type="PROSITE" id="PS00737">
    <property type="entry name" value="THIOLASE_2"/>
    <property type="match status" value="1"/>
</dbReference>
<evidence type="ECO:0000256" key="11">
    <source>
        <dbReference type="RuleBase" id="RU003557"/>
    </source>
</evidence>
<dbReference type="InterPro" id="IPR020617">
    <property type="entry name" value="Thiolase_C"/>
</dbReference>
<evidence type="ECO:0000259" key="13">
    <source>
        <dbReference type="Pfam" id="PF02803"/>
    </source>
</evidence>
<dbReference type="InterPro" id="IPR020613">
    <property type="entry name" value="Thiolase_CS"/>
</dbReference>
<dbReference type="CDD" id="cd00751">
    <property type="entry name" value="thiolase"/>
    <property type="match status" value="1"/>
</dbReference>
<keyword evidence="9" id="KW-0496">Mitochondrion</keyword>
<evidence type="ECO:0000259" key="12">
    <source>
        <dbReference type="Pfam" id="PF00108"/>
    </source>
</evidence>
<keyword evidence="10 11" id="KW-0012">Acyltransferase</keyword>
<feature type="domain" description="Thiolase N-terminal" evidence="12">
    <location>
        <begin position="1"/>
        <end position="148"/>
    </location>
</feature>
<organism evidence="14">
    <name type="scientific">Spongospora subterranea</name>
    <dbReference type="NCBI Taxonomy" id="70186"/>
    <lineage>
        <taxon>Eukaryota</taxon>
        <taxon>Sar</taxon>
        <taxon>Rhizaria</taxon>
        <taxon>Endomyxa</taxon>
        <taxon>Phytomyxea</taxon>
        <taxon>Plasmodiophorida</taxon>
        <taxon>Plasmodiophoridae</taxon>
        <taxon>Spongospora</taxon>
    </lineage>
</organism>
<dbReference type="PANTHER" id="PTHR18919:SF156">
    <property type="entry name" value="ACETYL-COA ACETYLTRANSFERASE, MITOCHONDRIAL"/>
    <property type="match status" value="1"/>
</dbReference>
<dbReference type="InterPro" id="IPR020616">
    <property type="entry name" value="Thiolase_N"/>
</dbReference>
<keyword evidence="6" id="KW-0479">Metal-binding</keyword>
<dbReference type="AlphaFoldDB" id="A0A0H5R8K4"/>
<dbReference type="InterPro" id="IPR016039">
    <property type="entry name" value="Thiolase-like"/>
</dbReference>
<evidence type="ECO:0000313" key="14">
    <source>
        <dbReference type="EMBL" id="CRZ10450.1"/>
    </source>
</evidence>
<evidence type="ECO:0000256" key="5">
    <source>
        <dbReference type="ARBA" id="ARBA00022679"/>
    </source>
</evidence>
<dbReference type="NCBIfam" id="TIGR01930">
    <property type="entry name" value="AcCoA-C-Actrans"/>
    <property type="match status" value="1"/>
</dbReference>
<comment type="similarity">
    <text evidence="2 11">Belongs to the thiolase-like superfamily. Thiolase family.</text>
</comment>
<comment type="subcellular location">
    <subcellularLocation>
        <location evidence="1">Mitochondrion</location>
    </subcellularLocation>
</comment>
<dbReference type="InterPro" id="IPR002155">
    <property type="entry name" value="Thiolase"/>
</dbReference>
<evidence type="ECO:0000256" key="3">
    <source>
        <dbReference type="ARBA" id="ARBA00011881"/>
    </source>
</evidence>